<keyword evidence="3" id="KW-1003">Cell membrane</keyword>
<name>A0A380TAN9_9ZZZZ</name>
<dbReference type="Gene3D" id="1.20.5.1030">
    <property type="entry name" value="Preprotein translocase secy subunit"/>
    <property type="match status" value="1"/>
</dbReference>
<keyword evidence="5" id="KW-0653">Protein transport</keyword>
<accession>A0A380TAN9</accession>
<dbReference type="PANTHER" id="PTHR33910">
    <property type="entry name" value="PROTEIN TRANSLOCASE SUBUNIT SECE"/>
    <property type="match status" value="1"/>
</dbReference>
<gene>
    <name evidence="10" type="primary">secE</name>
    <name evidence="10" type="ORF">DF3PB_1720009</name>
</gene>
<organism evidence="10">
    <name type="scientific">metagenome</name>
    <dbReference type="NCBI Taxonomy" id="256318"/>
    <lineage>
        <taxon>unclassified sequences</taxon>
        <taxon>metagenomes</taxon>
    </lineage>
</organism>
<dbReference type="EMBL" id="UIDG01000082">
    <property type="protein sequence ID" value="SUS05121.1"/>
    <property type="molecule type" value="Genomic_DNA"/>
</dbReference>
<dbReference type="GO" id="GO:0006886">
    <property type="term" value="P:intracellular protein transport"/>
    <property type="evidence" value="ECO:0007669"/>
    <property type="project" value="InterPro"/>
</dbReference>
<comment type="subcellular location">
    <subcellularLocation>
        <location evidence="1">Membrane</location>
    </subcellularLocation>
</comment>
<evidence type="ECO:0000256" key="5">
    <source>
        <dbReference type="ARBA" id="ARBA00022927"/>
    </source>
</evidence>
<feature type="transmembrane region" description="Helical" evidence="9">
    <location>
        <begin position="33"/>
        <end position="61"/>
    </location>
</feature>
<dbReference type="GO" id="GO:0008320">
    <property type="term" value="F:protein transmembrane transporter activity"/>
    <property type="evidence" value="ECO:0007669"/>
    <property type="project" value="InterPro"/>
</dbReference>
<keyword evidence="2" id="KW-0813">Transport</keyword>
<keyword evidence="8 9" id="KW-0472">Membrane</keyword>
<dbReference type="InterPro" id="IPR001901">
    <property type="entry name" value="Translocase_SecE/Sec61-g"/>
</dbReference>
<dbReference type="HAMAP" id="MF_00422">
    <property type="entry name" value="SecE"/>
    <property type="match status" value="1"/>
</dbReference>
<proteinExistence type="inferred from homology"/>
<dbReference type="InterPro" id="IPR038379">
    <property type="entry name" value="SecE_sf"/>
</dbReference>
<evidence type="ECO:0000256" key="4">
    <source>
        <dbReference type="ARBA" id="ARBA00022692"/>
    </source>
</evidence>
<evidence type="ECO:0000313" key="10">
    <source>
        <dbReference type="EMBL" id="SUS05121.1"/>
    </source>
</evidence>
<dbReference type="GO" id="GO:0005886">
    <property type="term" value="C:plasma membrane"/>
    <property type="evidence" value="ECO:0007669"/>
    <property type="project" value="TreeGrafter"/>
</dbReference>
<evidence type="ECO:0000256" key="7">
    <source>
        <dbReference type="ARBA" id="ARBA00023010"/>
    </source>
</evidence>
<evidence type="ECO:0000256" key="9">
    <source>
        <dbReference type="SAM" id="Phobius"/>
    </source>
</evidence>
<dbReference type="AlphaFoldDB" id="A0A380TAN9"/>
<evidence type="ECO:0000256" key="3">
    <source>
        <dbReference type="ARBA" id="ARBA00022475"/>
    </source>
</evidence>
<dbReference type="GO" id="GO:0009306">
    <property type="term" value="P:protein secretion"/>
    <property type="evidence" value="ECO:0007669"/>
    <property type="project" value="InterPro"/>
</dbReference>
<protein>
    <submittedName>
        <fullName evidence="10">Protein translocase subunit SecE</fullName>
    </submittedName>
</protein>
<evidence type="ECO:0000256" key="8">
    <source>
        <dbReference type="ARBA" id="ARBA00023136"/>
    </source>
</evidence>
<evidence type="ECO:0000256" key="2">
    <source>
        <dbReference type="ARBA" id="ARBA00022448"/>
    </source>
</evidence>
<dbReference type="Pfam" id="PF00584">
    <property type="entry name" value="SecE"/>
    <property type="match status" value="1"/>
</dbReference>
<dbReference type="NCBIfam" id="TIGR00964">
    <property type="entry name" value="secE_bact"/>
    <property type="match status" value="1"/>
</dbReference>
<sequence>MAKINIAQFVREVRQETAKVTWPTRRETALSTAMVMLMVVVAAVFFLVVDQLLAFGVRILLGI</sequence>
<keyword evidence="7" id="KW-0811">Translocation</keyword>
<keyword evidence="6 9" id="KW-1133">Transmembrane helix</keyword>
<keyword evidence="4 9" id="KW-0812">Transmembrane</keyword>
<evidence type="ECO:0000256" key="6">
    <source>
        <dbReference type="ARBA" id="ARBA00022989"/>
    </source>
</evidence>
<dbReference type="InterPro" id="IPR005807">
    <property type="entry name" value="SecE_bac"/>
</dbReference>
<dbReference type="PANTHER" id="PTHR33910:SF1">
    <property type="entry name" value="PROTEIN TRANSLOCASE SUBUNIT SECE"/>
    <property type="match status" value="1"/>
</dbReference>
<evidence type="ECO:0000256" key="1">
    <source>
        <dbReference type="ARBA" id="ARBA00004370"/>
    </source>
</evidence>
<reference evidence="10" key="1">
    <citation type="submission" date="2018-07" db="EMBL/GenBank/DDBJ databases">
        <authorList>
            <person name="Quirk P.G."/>
            <person name="Krulwich T.A."/>
        </authorList>
    </citation>
    <scope>NUCLEOTIDE SEQUENCE</scope>
</reference>
<dbReference type="GO" id="GO:0043952">
    <property type="term" value="P:protein transport by the Sec complex"/>
    <property type="evidence" value="ECO:0007669"/>
    <property type="project" value="TreeGrafter"/>
</dbReference>
<dbReference type="GO" id="GO:0006605">
    <property type="term" value="P:protein targeting"/>
    <property type="evidence" value="ECO:0007669"/>
    <property type="project" value="InterPro"/>
</dbReference>